<reference evidence="5" key="3">
    <citation type="journal article" date="2017" name="J. Biotechnol.">
        <title>Complete genome sequence of Novosphingobium resinovorum SA1, a versatile xenobiotic-degrading bacterium capable of utilizing sulfanilic acid.</title>
        <authorList>
            <person name="Hegedus B."/>
            <person name="Kos P.B."/>
            <person name="Balint B."/>
            <person name="Maroti G."/>
            <person name="Gan H.M."/>
            <person name="Perei K."/>
            <person name="Rakhely G."/>
        </authorList>
    </citation>
    <scope>NUCLEOTIDE SEQUENCE [LARGE SCALE GENOMIC DNA]</scope>
    <source>
        <strain evidence="5">SA1</strain>
    </source>
</reference>
<reference evidence="2" key="2">
    <citation type="submission" date="2016-08" db="EMBL/GenBank/DDBJ databases">
        <authorList>
            <person name="Seilhamer J.J."/>
        </authorList>
    </citation>
    <scope>NUCLEOTIDE SEQUENCE [LARGE SCALE GENOMIC DNA]</scope>
    <source>
        <strain evidence="2">SA1</strain>
    </source>
</reference>
<gene>
    <name evidence="2" type="ORF">BES08_05425</name>
    <name evidence="3" type="ORF">BV97_01338</name>
</gene>
<evidence type="ECO:0000313" key="4">
    <source>
        <dbReference type="Proteomes" id="UP000024329"/>
    </source>
</evidence>
<dbReference type="STRING" id="158500.BES08_05425"/>
<feature type="signal peptide" evidence="1">
    <location>
        <begin position="1"/>
        <end position="24"/>
    </location>
</feature>
<proteinExistence type="predicted"/>
<feature type="chain" id="PRO_5014496952" evidence="1">
    <location>
        <begin position="25"/>
        <end position="106"/>
    </location>
</feature>
<dbReference type="EMBL" id="CP017075">
    <property type="protein sequence ID" value="AOR76259.1"/>
    <property type="molecule type" value="Genomic_DNA"/>
</dbReference>
<dbReference type="RefSeq" id="WP_008828398.1">
    <property type="nucleotide sequence ID" value="NZ_CP017075.1"/>
</dbReference>
<evidence type="ECO:0000313" key="2">
    <source>
        <dbReference type="EMBL" id="AOR76259.1"/>
    </source>
</evidence>
<dbReference type="Proteomes" id="UP000024329">
    <property type="component" value="Unassembled WGS sequence"/>
</dbReference>
<protein>
    <submittedName>
        <fullName evidence="3">Uncharacterized protein</fullName>
    </submittedName>
</protein>
<name>A0A031K3P5_9SPHN</name>
<sequence length="106" mass="11859">MERHVPRRCALALLFAAAPSPAFAEQPVPLAKQRQFDLTAVPTINARTSLRSQAVGEIELLKPEKTRLKLTYQTDDDGPRFEIGTLGSRKGAMKSRLLHVAMDWIF</sequence>
<keyword evidence="5" id="KW-1185">Reference proteome</keyword>
<dbReference type="AlphaFoldDB" id="A0A031K3P5"/>
<dbReference type="EMBL" id="JFYZ01000003">
    <property type="protein sequence ID" value="EZP83232.1"/>
    <property type="molecule type" value="Genomic_DNA"/>
</dbReference>
<evidence type="ECO:0000313" key="5">
    <source>
        <dbReference type="Proteomes" id="UP000094626"/>
    </source>
</evidence>
<evidence type="ECO:0000256" key="1">
    <source>
        <dbReference type="SAM" id="SignalP"/>
    </source>
</evidence>
<dbReference type="KEGG" id="nre:BES08_05425"/>
<accession>A0A031K3P5</accession>
<reference evidence="3 4" key="1">
    <citation type="submission" date="2014-03" db="EMBL/GenBank/DDBJ databases">
        <title>Whole genome sequence of Novosphingobium resinovorum KF1.</title>
        <authorList>
            <person name="Gan H.M."/>
            <person name="Gan H.Y."/>
            <person name="Chew T.H."/>
            <person name="Savka M.A."/>
        </authorList>
    </citation>
    <scope>NUCLEOTIDE SEQUENCE [LARGE SCALE GENOMIC DNA]</scope>
    <source>
        <strain evidence="3 4">KF1</strain>
    </source>
</reference>
<organism evidence="3 4">
    <name type="scientific">Novosphingobium resinovorum</name>
    <dbReference type="NCBI Taxonomy" id="158500"/>
    <lineage>
        <taxon>Bacteria</taxon>
        <taxon>Pseudomonadati</taxon>
        <taxon>Pseudomonadota</taxon>
        <taxon>Alphaproteobacteria</taxon>
        <taxon>Sphingomonadales</taxon>
        <taxon>Sphingomonadaceae</taxon>
        <taxon>Novosphingobium</taxon>
    </lineage>
</organism>
<dbReference type="PATRIC" id="fig|158500.4.peg.1375"/>
<keyword evidence="1" id="KW-0732">Signal</keyword>
<evidence type="ECO:0000313" key="3">
    <source>
        <dbReference type="EMBL" id="EZP83232.1"/>
    </source>
</evidence>
<dbReference type="Proteomes" id="UP000094626">
    <property type="component" value="Chromosome"/>
</dbReference>